<evidence type="ECO:0000256" key="6">
    <source>
        <dbReference type="ARBA" id="ARBA00023136"/>
    </source>
</evidence>
<dbReference type="SMART" id="SM00100">
    <property type="entry name" value="cNMP"/>
    <property type="match status" value="1"/>
</dbReference>
<dbReference type="PANTHER" id="PTHR45638:SF7">
    <property type="entry name" value="CYCLIC NUCLEOTIDE-GATED ION CHANNEL-LIKE, ISOFORM E"/>
    <property type="match status" value="1"/>
</dbReference>
<keyword evidence="3" id="KW-0812">Transmembrane</keyword>
<keyword evidence="8" id="KW-0407">Ion channel</keyword>
<keyword evidence="6" id="KW-0472">Membrane</keyword>
<feature type="compositionally biased region" description="Polar residues" evidence="9">
    <location>
        <begin position="131"/>
        <end position="141"/>
    </location>
</feature>
<dbReference type="CDD" id="cd00038">
    <property type="entry name" value="CAP_ED"/>
    <property type="match status" value="1"/>
</dbReference>
<dbReference type="InterPro" id="IPR018488">
    <property type="entry name" value="cNMP-bd_CS"/>
</dbReference>
<dbReference type="AlphaFoldDB" id="A0A564YHP3"/>
<dbReference type="InterPro" id="IPR014710">
    <property type="entry name" value="RmlC-like_jellyroll"/>
</dbReference>
<evidence type="ECO:0000256" key="2">
    <source>
        <dbReference type="ARBA" id="ARBA00022448"/>
    </source>
</evidence>
<keyword evidence="4" id="KW-1133">Transmembrane helix</keyword>
<keyword evidence="7" id="KW-1071">Ligand-gated ion channel</keyword>
<feature type="non-terminal residue" evidence="11">
    <location>
        <position position="248"/>
    </location>
</feature>
<organism evidence="11 12">
    <name type="scientific">Hymenolepis diminuta</name>
    <name type="common">Rat tapeworm</name>
    <dbReference type="NCBI Taxonomy" id="6216"/>
    <lineage>
        <taxon>Eukaryota</taxon>
        <taxon>Metazoa</taxon>
        <taxon>Spiralia</taxon>
        <taxon>Lophotrochozoa</taxon>
        <taxon>Platyhelminthes</taxon>
        <taxon>Cestoda</taxon>
        <taxon>Eucestoda</taxon>
        <taxon>Cyclophyllidea</taxon>
        <taxon>Hymenolepididae</taxon>
        <taxon>Hymenolepis</taxon>
    </lineage>
</organism>
<feature type="region of interest" description="Disordered" evidence="9">
    <location>
        <begin position="158"/>
        <end position="188"/>
    </location>
</feature>
<keyword evidence="2" id="KW-0813">Transport</keyword>
<dbReference type="GO" id="GO:0005221">
    <property type="term" value="F:intracellularly cyclic nucleotide-activated monoatomic cation channel activity"/>
    <property type="evidence" value="ECO:0007669"/>
    <property type="project" value="InterPro"/>
</dbReference>
<dbReference type="Proteomes" id="UP000321570">
    <property type="component" value="Unassembled WGS sequence"/>
</dbReference>
<accession>A0A564YHP3</accession>
<evidence type="ECO:0000313" key="12">
    <source>
        <dbReference type="Proteomes" id="UP000321570"/>
    </source>
</evidence>
<evidence type="ECO:0000256" key="1">
    <source>
        <dbReference type="ARBA" id="ARBA00004141"/>
    </source>
</evidence>
<dbReference type="Pfam" id="PF00027">
    <property type="entry name" value="cNMP_binding"/>
    <property type="match status" value="1"/>
</dbReference>
<dbReference type="SUPFAM" id="SSF51206">
    <property type="entry name" value="cAMP-binding domain-like"/>
    <property type="match status" value="1"/>
</dbReference>
<dbReference type="InterPro" id="IPR018490">
    <property type="entry name" value="cNMP-bd_dom_sf"/>
</dbReference>
<keyword evidence="5" id="KW-0406">Ion transport</keyword>
<evidence type="ECO:0000313" key="11">
    <source>
        <dbReference type="EMBL" id="VUZ46034.1"/>
    </source>
</evidence>
<sequence>MRPYIFTPGDLICRKGEVAREMFIIADGVLEVIGKGGIVLKRLEAGDFFGEIGILCINGGGNKRTADVRAVGYAELFVLSREDVLSALTDHPDAHTIIVEHATQRLIESKSREGAEVSSFTNKRNTDAALSDSSEITSTQMRSNSEAAAAVAYHEMAMPGPSRTSGFGGSTPPAPNLQPSPSTGTPLAQTSIAVGTYTQRSTGDPEQHQTFAAKKDNFMNREKDVMNSIADLNRFLKEAMFLVKSCSD</sequence>
<dbReference type="PANTHER" id="PTHR45638">
    <property type="entry name" value="CYCLIC NUCLEOTIDE-GATED CATION CHANNEL SUBUNIT A"/>
    <property type="match status" value="1"/>
</dbReference>
<feature type="domain" description="Cyclic nucleotide-binding" evidence="10">
    <location>
        <begin position="1"/>
        <end position="105"/>
    </location>
</feature>
<dbReference type="GO" id="GO:0016020">
    <property type="term" value="C:membrane"/>
    <property type="evidence" value="ECO:0007669"/>
    <property type="project" value="UniProtKB-SubCell"/>
</dbReference>
<evidence type="ECO:0000256" key="7">
    <source>
        <dbReference type="ARBA" id="ARBA00023286"/>
    </source>
</evidence>
<protein>
    <recommendedName>
        <fullName evidence="10">Cyclic nucleotide-binding domain-containing protein</fullName>
    </recommendedName>
</protein>
<feature type="compositionally biased region" description="Polar residues" evidence="9">
    <location>
        <begin position="179"/>
        <end position="188"/>
    </location>
</feature>
<evidence type="ECO:0000256" key="8">
    <source>
        <dbReference type="ARBA" id="ARBA00023303"/>
    </source>
</evidence>
<dbReference type="PROSITE" id="PS00889">
    <property type="entry name" value="CNMP_BINDING_2"/>
    <property type="match status" value="1"/>
</dbReference>
<evidence type="ECO:0000259" key="10">
    <source>
        <dbReference type="PROSITE" id="PS50042"/>
    </source>
</evidence>
<evidence type="ECO:0000256" key="3">
    <source>
        <dbReference type="ARBA" id="ARBA00022692"/>
    </source>
</evidence>
<proteinExistence type="predicted"/>
<dbReference type="EMBL" id="CABIJS010000199">
    <property type="protein sequence ID" value="VUZ46034.1"/>
    <property type="molecule type" value="Genomic_DNA"/>
</dbReference>
<reference evidence="11 12" key="1">
    <citation type="submission" date="2019-07" db="EMBL/GenBank/DDBJ databases">
        <authorList>
            <person name="Jastrzebski P J."/>
            <person name="Paukszto L."/>
            <person name="Jastrzebski P J."/>
        </authorList>
    </citation>
    <scope>NUCLEOTIDE SEQUENCE [LARGE SCALE GENOMIC DNA]</scope>
    <source>
        <strain evidence="11 12">WMS-il1</strain>
    </source>
</reference>
<comment type="subcellular location">
    <subcellularLocation>
        <location evidence="1">Membrane</location>
        <topology evidence="1">Multi-pass membrane protein</topology>
    </subcellularLocation>
</comment>
<feature type="region of interest" description="Disordered" evidence="9">
    <location>
        <begin position="109"/>
        <end position="141"/>
    </location>
</feature>
<name>A0A564YHP3_HYMDI</name>
<gene>
    <name evidence="11" type="ORF">WMSIL1_LOCUS5898</name>
</gene>
<dbReference type="InterPro" id="IPR000595">
    <property type="entry name" value="cNMP-bd_dom"/>
</dbReference>
<keyword evidence="12" id="KW-1185">Reference proteome</keyword>
<dbReference type="InterPro" id="IPR050866">
    <property type="entry name" value="CNG_cation_channel"/>
</dbReference>
<dbReference type="PROSITE" id="PS00888">
    <property type="entry name" value="CNMP_BINDING_1"/>
    <property type="match status" value="1"/>
</dbReference>
<evidence type="ECO:0000256" key="9">
    <source>
        <dbReference type="SAM" id="MobiDB-lite"/>
    </source>
</evidence>
<evidence type="ECO:0000256" key="4">
    <source>
        <dbReference type="ARBA" id="ARBA00022989"/>
    </source>
</evidence>
<dbReference type="PROSITE" id="PS50042">
    <property type="entry name" value="CNMP_BINDING_3"/>
    <property type="match status" value="1"/>
</dbReference>
<evidence type="ECO:0000256" key="5">
    <source>
        <dbReference type="ARBA" id="ARBA00023065"/>
    </source>
</evidence>
<dbReference type="Gene3D" id="2.60.120.10">
    <property type="entry name" value="Jelly Rolls"/>
    <property type="match status" value="1"/>
</dbReference>
<dbReference type="GO" id="GO:0044877">
    <property type="term" value="F:protein-containing complex binding"/>
    <property type="evidence" value="ECO:0007669"/>
    <property type="project" value="TreeGrafter"/>
</dbReference>